<name>A0ABW3SSY9_9BACT</name>
<reference evidence="3" key="1">
    <citation type="journal article" date="2019" name="Int. J. Syst. Evol. Microbiol.">
        <title>The Global Catalogue of Microorganisms (GCM) 10K type strain sequencing project: providing services to taxonomists for standard genome sequencing and annotation.</title>
        <authorList>
            <consortium name="The Broad Institute Genomics Platform"/>
            <consortium name="The Broad Institute Genome Sequencing Center for Infectious Disease"/>
            <person name="Wu L."/>
            <person name="Ma J."/>
        </authorList>
    </citation>
    <scope>NUCLEOTIDE SEQUENCE [LARGE SCALE GENOMIC DNA]</scope>
    <source>
        <strain evidence="3">JCM 31319</strain>
    </source>
</reference>
<protein>
    <submittedName>
        <fullName evidence="2">MBL fold metallo-hydrolase</fullName>
    </submittedName>
</protein>
<keyword evidence="3" id="KW-1185">Reference proteome</keyword>
<organism evidence="2 3">
    <name type="scientific">Pontibacter rugosus</name>
    <dbReference type="NCBI Taxonomy" id="1745966"/>
    <lineage>
        <taxon>Bacteria</taxon>
        <taxon>Pseudomonadati</taxon>
        <taxon>Bacteroidota</taxon>
        <taxon>Cytophagia</taxon>
        <taxon>Cytophagales</taxon>
        <taxon>Hymenobacteraceae</taxon>
        <taxon>Pontibacter</taxon>
    </lineage>
</organism>
<dbReference type="InterPro" id="IPR036866">
    <property type="entry name" value="RibonucZ/Hydroxyglut_hydro"/>
</dbReference>
<dbReference type="SUPFAM" id="SSF56281">
    <property type="entry name" value="Metallo-hydrolase/oxidoreductase"/>
    <property type="match status" value="1"/>
</dbReference>
<dbReference type="RefSeq" id="WP_377530707.1">
    <property type="nucleotide sequence ID" value="NZ_JBHTLD010000198.1"/>
</dbReference>
<dbReference type="Gene3D" id="3.60.15.10">
    <property type="entry name" value="Ribonuclease Z/Hydroxyacylglutathione hydrolase-like"/>
    <property type="match status" value="1"/>
</dbReference>
<dbReference type="Pfam" id="PF00753">
    <property type="entry name" value="Lactamase_B"/>
    <property type="match status" value="1"/>
</dbReference>
<feature type="domain" description="Metallo-beta-lactamase" evidence="1">
    <location>
        <begin position="15"/>
        <end position="120"/>
    </location>
</feature>
<accession>A0ABW3SSY9</accession>
<dbReference type="PANTHER" id="PTHR30619">
    <property type="entry name" value="DNA INTERNALIZATION/COMPETENCE PROTEIN COMEC/REC2"/>
    <property type="match status" value="1"/>
</dbReference>
<evidence type="ECO:0000313" key="2">
    <source>
        <dbReference type="EMBL" id="MFD1187987.1"/>
    </source>
</evidence>
<dbReference type="InterPro" id="IPR052159">
    <property type="entry name" value="Competence_DNA_uptake"/>
</dbReference>
<proteinExistence type="predicted"/>
<sequence>MNAKVKMYRVGGLGDCFLLSFFEGGSTCHVLIDCGVFVGTPGAKDRMQKIALDIKETCKGVLDVVVATHEHWDHLSGFSFAEHIFEQIDIHEVWVAWTEDMQHPLAQALREERHQTLKALHGAVNRLKVADPERASEIEDVLSFHGPLMATGKVGTAEQIALVQKWGKVKYLRPGEQTITLPNLPDLKIYVLGPPEDAVLVRRSNPKKGQVYEKEMMAECFLSESEYNSFYAAAISDTEVAQAPFHQRFVIPLSETHTNSLYGSFFEQRYGFGAEQGQGPAWRRIDIDWLGVSDQLALALDSNTNNTSLVLAFEIAKEKVLLFPGDAQVGNWLSWDKYSWEEEGREITGADLVKRTILYKVGHHGSHNATLAAKGLELMESDDLMALLPVDEEQAARKRWLMPFAPLYKRLIEKTHGRILRADSGIPEQPESTPSKVWHAFLNRIRKDTSEDNLWVEVTI</sequence>
<dbReference type="Proteomes" id="UP001597094">
    <property type="component" value="Unassembled WGS sequence"/>
</dbReference>
<dbReference type="EMBL" id="JBHTLD010000198">
    <property type="protein sequence ID" value="MFD1187987.1"/>
    <property type="molecule type" value="Genomic_DNA"/>
</dbReference>
<gene>
    <name evidence="2" type="ORF">ACFQ2O_17375</name>
</gene>
<dbReference type="PANTHER" id="PTHR30619:SF1">
    <property type="entry name" value="RECOMBINATION PROTEIN 2"/>
    <property type="match status" value="1"/>
</dbReference>
<evidence type="ECO:0000313" key="3">
    <source>
        <dbReference type="Proteomes" id="UP001597094"/>
    </source>
</evidence>
<comment type="caution">
    <text evidence="2">The sequence shown here is derived from an EMBL/GenBank/DDBJ whole genome shotgun (WGS) entry which is preliminary data.</text>
</comment>
<evidence type="ECO:0000259" key="1">
    <source>
        <dbReference type="Pfam" id="PF00753"/>
    </source>
</evidence>
<dbReference type="InterPro" id="IPR001279">
    <property type="entry name" value="Metallo-B-lactamas"/>
</dbReference>